<dbReference type="OrthoDB" id="7466251at2"/>
<proteinExistence type="predicted"/>
<dbReference type="Proteomes" id="UP000298313">
    <property type="component" value="Unassembled WGS sequence"/>
</dbReference>
<dbReference type="Pfam" id="PF13185">
    <property type="entry name" value="GAF_2"/>
    <property type="match status" value="1"/>
</dbReference>
<reference evidence="2 3" key="1">
    <citation type="submission" date="2019-03" db="EMBL/GenBank/DDBJ databases">
        <title>Genomics of glacier-inhabiting Cryobacterium strains.</title>
        <authorList>
            <person name="Liu Q."/>
            <person name="Xin Y.-H."/>
        </authorList>
    </citation>
    <scope>NUCLEOTIDE SEQUENCE [LARGE SCALE GENOMIC DNA]</scope>
    <source>
        <strain evidence="2 3">Hh4</strain>
    </source>
</reference>
<dbReference type="AlphaFoldDB" id="A0A4R9B9N7"/>
<gene>
    <name evidence="2" type="ORF">E3T48_07620</name>
</gene>
<evidence type="ECO:0000313" key="3">
    <source>
        <dbReference type="Proteomes" id="UP000298313"/>
    </source>
</evidence>
<dbReference type="GO" id="GO:0003723">
    <property type="term" value="F:RNA binding"/>
    <property type="evidence" value="ECO:0007669"/>
    <property type="project" value="InterPro"/>
</dbReference>
<sequence>MTTMRTRSGKCTRRYYSIDSMPRAGFFHLRVSSLKPTRVRVGGACHSISDVEEYVRVCTGQARAGDTAVNAGGSAMPDRFAVAEEALAACAGQESRLYEPLLALLPADGLSISTFGDFLAAETISASDAQSFRLDELQFDLGEGPCWDALATSAPVIEPNIRERPNRVWPAFSKAIVADDLGALFAFPLVLGPLRIGAIDIYTTRPTYLSELDIRQVSGLATVVSRLVLSRAIRLTDSDMVSGTNADPDARNQFSRREVHQATGMVLAQLRIPARDARLVIQGHAFAVGRSMQEIAEQIIDRRLSFAVSENQIEGSHD</sequence>
<dbReference type="Gene3D" id="3.30.450.40">
    <property type="match status" value="1"/>
</dbReference>
<feature type="domain" description="ANTAR" evidence="1">
    <location>
        <begin position="246"/>
        <end position="300"/>
    </location>
</feature>
<name>A0A4R9B9N7_9MICO</name>
<evidence type="ECO:0000259" key="1">
    <source>
        <dbReference type="SMART" id="SM01012"/>
    </source>
</evidence>
<evidence type="ECO:0000313" key="2">
    <source>
        <dbReference type="EMBL" id="TFD78294.1"/>
    </source>
</evidence>
<organism evidence="2 3">
    <name type="scientific">Cryobacterium fucosi</name>
    <dbReference type="NCBI Taxonomy" id="1259157"/>
    <lineage>
        <taxon>Bacteria</taxon>
        <taxon>Bacillati</taxon>
        <taxon>Actinomycetota</taxon>
        <taxon>Actinomycetes</taxon>
        <taxon>Micrococcales</taxon>
        <taxon>Microbacteriaceae</taxon>
        <taxon>Cryobacterium</taxon>
    </lineage>
</organism>
<comment type="caution">
    <text evidence="2">The sequence shown here is derived from an EMBL/GenBank/DDBJ whole genome shotgun (WGS) entry which is preliminary data.</text>
</comment>
<dbReference type="SMART" id="SM01012">
    <property type="entry name" value="ANTAR"/>
    <property type="match status" value="1"/>
</dbReference>
<keyword evidence="3" id="KW-1185">Reference proteome</keyword>
<dbReference type="InterPro" id="IPR003018">
    <property type="entry name" value="GAF"/>
</dbReference>
<dbReference type="InterPro" id="IPR029016">
    <property type="entry name" value="GAF-like_dom_sf"/>
</dbReference>
<dbReference type="SUPFAM" id="SSF55781">
    <property type="entry name" value="GAF domain-like"/>
    <property type="match status" value="1"/>
</dbReference>
<dbReference type="EMBL" id="SOHH01000061">
    <property type="protein sequence ID" value="TFD78294.1"/>
    <property type="molecule type" value="Genomic_DNA"/>
</dbReference>
<protein>
    <submittedName>
        <fullName evidence="2">ANTAR domain-containing protein</fullName>
    </submittedName>
</protein>
<dbReference type="InterPro" id="IPR005561">
    <property type="entry name" value="ANTAR"/>
</dbReference>
<accession>A0A4R9B9N7</accession>